<comment type="subcellular location">
    <subcellularLocation>
        <location evidence="1 8">Secreted</location>
    </subcellularLocation>
</comment>
<dbReference type="InterPro" id="IPR036444">
    <property type="entry name" value="PLipase_A2_dom_sf"/>
</dbReference>
<keyword evidence="3 6" id="KW-1015">Disulfide bond</keyword>
<feature type="domain" description="Phospholipase A2-like central" evidence="10">
    <location>
        <begin position="31"/>
        <end position="154"/>
    </location>
</feature>
<evidence type="ECO:0000313" key="11">
    <source>
        <dbReference type="EMBL" id="ETN77910.1"/>
    </source>
</evidence>
<feature type="disulfide bond" evidence="6">
    <location>
        <begin position="89"/>
        <end position="118"/>
    </location>
</feature>
<dbReference type="PRINTS" id="PR00389">
    <property type="entry name" value="PHPHLIPASEA2"/>
</dbReference>
<evidence type="ECO:0000256" key="2">
    <source>
        <dbReference type="ARBA" id="ARBA00022525"/>
    </source>
</evidence>
<dbReference type="PANTHER" id="PTHR11716:SF107">
    <property type="entry name" value="PHOSPHOLIPASE A2"/>
    <property type="match status" value="1"/>
</dbReference>
<dbReference type="Pfam" id="PF00068">
    <property type="entry name" value="Phospholip_A2_1"/>
    <property type="match status" value="1"/>
</dbReference>
<protein>
    <recommendedName>
        <fullName evidence="8">Phospholipase A2</fullName>
        <ecNumber evidence="8">3.1.1.4</ecNumber>
    </recommendedName>
</protein>
<dbReference type="GO" id="GO:0050482">
    <property type="term" value="P:arachidonate secretion"/>
    <property type="evidence" value="ECO:0007669"/>
    <property type="project" value="InterPro"/>
</dbReference>
<dbReference type="KEGG" id="nai:NECAME_10715"/>
<keyword evidence="8" id="KW-0378">Hydrolase</keyword>
<keyword evidence="8" id="KW-0443">Lipid metabolism</keyword>
<gene>
    <name evidence="11" type="ORF">NECAME_10715</name>
</gene>
<dbReference type="EMBL" id="KI660143">
    <property type="protein sequence ID" value="ETN77910.1"/>
    <property type="molecule type" value="Genomic_DNA"/>
</dbReference>
<evidence type="ECO:0000313" key="12">
    <source>
        <dbReference type="Proteomes" id="UP000053676"/>
    </source>
</evidence>
<dbReference type="STRING" id="51031.W2T7B9"/>
<keyword evidence="8" id="KW-0732">Signal</keyword>
<dbReference type="Gene3D" id="1.20.90.10">
    <property type="entry name" value="Phospholipase A2 domain"/>
    <property type="match status" value="2"/>
</dbReference>
<feature type="disulfide bond" evidence="6">
    <location>
        <begin position="57"/>
        <end position="73"/>
    </location>
</feature>
<dbReference type="PROSITE" id="PS00119">
    <property type="entry name" value="PA2_ASP"/>
    <property type="match status" value="1"/>
</dbReference>
<dbReference type="SMART" id="SM00085">
    <property type="entry name" value="PA2c"/>
    <property type="match status" value="1"/>
</dbReference>
<dbReference type="SUPFAM" id="SSF48619">
    <property type="entry name" value="Phospholipase A2, PLA2"/>
    <property type="match status" value="2"/>
</dbReference>
<dbReference type="InterPro" id="IPR001211">
    <property type="entry name" value="PLA2"/>
</dbReference>
<feature type="disulfide bond" evidence="6">
    <location>
        <begin position="79"/>
        <end position="125"/>
    </location>
</feature>
<feature type="region of interest" description="Disordered" evidence="9">
    <location>
        <begin position="224"/>
        <end position="250"/>
    </location>
</feature>
<evidence type="ECO:0000256" key="5">
    <source>
        <dbReference type="PIRSR" id="PIRSR601211-2"/>
    </source>
</evidence>
<feature type="binding site" evidence="5">
    <location>
        <position position="58"/>
    </location>
    <ligand>
        <name>Ca(2+)</name>
        <dbReference type="ChEBI" id="CHEBI:29108"/>
    </ligand>
</feature>
<dbReference type="PANTHER" id="PTHR11716">
    <property type="entry name" value="PHOSPHOLIPASE A2 FAMILY MEMBER"/>
    <property type="match status" value="1"/>
</dbReference>
<dbReference type="GO" id="GO:0016042">
    <property type="term" value="P:lipid catabolic process"/>
    <property type="evidence" value="ECO:0007669"/>
    <property type="project" value="InterPro"/>
</dbReference>
<evidence type="ECO:0000256" key="9">
    <source>
        <dbReference type="SAM" id="MobiDB-lite"/>
    </source>
</evidence>
<feature type="disulfide bond" evidence="6">
    <location>
        <begin position="72"/>
        <end position="132"/>
    </location>
</feature>
<dbReference type="CDD" id="cd00125">
    <property type="entry name" value="PLA2c"/>
    <property type="match status" value="1"/>
</dbReference>
<feature type="compositionally biased region" description="Basic residues" evidence="9">
    <location>
        <begin position="226"/>
        <end position="243"/>
    </location>
</feature>
<evidence type="ECO:0000256" key="3">
    <source>
        <dbReference type="ARBA" id="ARBA00023157"/>
    </source>
</evidence>
<feature type="chain" id="PRO_5001391316" description="Phospholipase A2" evidence="8">
    <location>
        <begin position="17"/>
        <end position="250"/>
    </location>
</feature>
<dbReference type="GO" id="GO:0005576">
    <property type="term" value="C:extracellular region"/>
    <property type="evidence" value="ECO:0007669"/>
    <property type="project" value="UniProtKB-SubCell"/>
</dbReference>
<dbReference type="InterPro" id="IPR033112">
    <property type="entry name" value="PLA2_Asp_AS"/>
</dbReference>
<proteinExistence type="inferred from homology"/>
<sequence>MLTAYFFLILLPLALSGTVPPNHFLNPINQALWNFGNMGKCVLRYNPIIFNHYGCWCGMGGGYEPIDENDRCCMIHDNCYDEAVESGKCVGTLWQYISSYKWDCVKGKAVCAPNQTSCKAAICECDLAVVNCWAKQPKPNRKEPCHLLPPKKTTETPPDNTEGLYRRVRTVVQKSSMVEHSELAGKLEGMQKKLSSLTFAEKQDACKAALCACDSAVVECWSKQPKPPKKKKCNHVSRIKKHPSSNGFQH</sequence>
<feature type="signal peptide" evidence="8">
    <location>
        <begin position="1"/>
        <end position="16"/>
    </location>
</feature>
<feature type="binding site" evidence="5">
    <location>
        <position position="77"/>
    </location>
    <ligand>
        <name>Ca(2+)</name>
        <dbReference type="ChEBI" id="CHEBI:29108"/>
    </ligand>
</feature>
<evidence type="ECO:0000256" key="4">
    <source>
        <dbReference type="PIRSR" id="PIRSR601211-1"/>
    </source>
</evidence>
<keyword evidence="2 8" id="KW-0964">Secreted</keyword>
<organism evidence="11 12">
    <name type="scientific">Necator americanus</name>
    <name type="common">Human hookworm</name>
    <dbReference type="NCBI Taxonomy" id="51031"/>
    <lineage>
        <taxon>Eukaryota</taxon>
        <taxon>Metazoa</taxon>
        <taxon>Ecdysozoa</taxon>
        <taxon>Nematoda</taxon>
        <taxon>Chromadorea</taxon>
        <taxon>Rhabditida</taxon>
        <taxon>Rhabditina</taxon>
        <taxon>Rhabditomorpha</taxon>
        <taxon>Strongyloidea</taxon>
        <taxon>Ancylostomatidae</taxon>
        <taxon>Bunostominae</taxon>
        <taxon>Necator</taxon>
    </lineage>
</organism>
<comment type="catalytic activity">
    <reaction evidence="8">
        <text>a 1,2-diacyl-sn-glycero-3-phosphocholine + H2O = a 1-acyl-sn-glycero-3-phosphocholine + a fatty acid + H(+)</text>
        <dbReference type="Rhea" id="RHEA:15801"/>
        <dbReference type="ChEBI" id="CHEBI:15377"/>
        <dbReference type="ChEBI" id="CHEBI:15378"/>
        <dbReference type="ChEBI" id="CHEBI:28868"/>
        <dbReference type="ChEBI" id="CHEBI:57643"/>
        <dbReference type="ChEBI" id="CHEBI:58168"/>
        <dbReference type="EC" id="3.1.1.4"/>
    </reaction>
</comment>
<comment type="cofactor">
    <cofactor evidence="5">
        <name>Ca(2+)</name>
        <dbReference type="ChEBI" id="CHEBI:29108"/>
    </cofactor>
    <text evidence="5">Binds 1 Ca(2+) ion per subunit.</text>
</comment>
<dbReference type="OrthoDB" id="5839847at2759"/>
<dbReference type="AlphaFoldDB" id="W2T7B9"/>
<evidence type="ECO:0000256" key="8">
    <source>
        <dbReference type="RuleBase" id="RU361236"/>
    </source>
</evidence>
<keyword evidence="12" id="KW-1185">Reference proteome</keyword>
<dbReference type="PROSITE" id="PS00118">
    <property type="entry name" value="PA2_HIS"/>
    <property type="match status" value="1"/>
</dbReference>
<keyword evidence="5 8" id="KW-0106">Calcium</keyword>
<feature type="binding site" evidence="5">
    <location>
        <position position="60"/>
    </location>
    <ligand>
        <name>Ca(2+)</name>
        <dbReference type="ChEBI" id="CHEBI:29108"/>
    </ligand>
</feature>
<dbReference type="GO" id="GO:0006644">
    <property type="term" value="P:phospholipid metabolic process"/>
    <property type="evidence" value="ECO:0007669"/>
    <property type="project" value="InterPro"/>
</dbReference>
<feature type="active site" evidence="4">
    <location>
        <position position="126"/>
    </location>
</feature>
<dbReference type="InterPro" id="IPR033113">
    <property type="entry name" value="PLA2_histidine"/>
</dbReference>
<dbReference type="EC" id="3.1.1.4" evidence="8"/>
<evidence type="ECO:0000256" key="7">
    <source>
        <dbReference type="RuleBase" id="RU003654"/>
    </source>
</evidence>
<dbReference type="GO" id="GO:0005509">
    <property type="term" value="F:calcium ion binding"/>
    <property type="evidence" value="ECO:0007669"/>
    <property type="project" value="InterPro"/>
</dbReference>
<evidence type="ECO:0000256" key="6">
    <source>
        <dbReference type="PIRSR" id="PIRSR601211-3"/>
    </source>
</evidence>
<dbReference type="GO" id="GO:0004623">
    <property type="term" value="F:phospholipase A2 activity"/>
    <property type="evidence" value="ECO:0007669"/>
    <property type="project" value="UniProtKB-EC"/>
</dbReference>
<name>W2T7B9_NECAM</name>
<feature type="active site" evidence="4">
    <location>
        <position position="76"/>
    </location>
</feature>
<comment type="similarity">
    <text evidence="7">Belongs to the phospholipase A2 family.</text>
</comment>
<dbReference type="OMA" id="IDENDRC"/>
<reference evidence="12" key="1">
    <citation type="journal article" date="2014" name="Nat. Genet.">
        <title>Genome of the human hookworm Necator americanus.</title>
        <authorList>
            <person name="Tang Y.T."/>
            <person name="Gao X."/>
            <person name="Rosa B.A."/>
            <person name="Abubucker S."/>
            <person name="Hallsworth-Pepin K."/>
            <person name="Martin J."/>
            <person name="Tyagi R."/>
            <person name="Heizer E."/>
            <person name="Zhang X."/>
            <person name="Bhonagiri-Palsikar V."/>
            <person name="Minx P."/>
            <person name="Warren W.C."/>
            <person name="Wang Q."/>
            <person name="Zhan B."/>
            <person name="Hotez P.J."/>
            <person name="Sternberg P.W."/>
            <person name="Dougall A."/>
            <person name="Gaze S.T."/>
            <person name="Mulvenna J."/>
            <person name="Sotillo J."/>
            <person name="Ranganathan S."/>
            <person name="Rabelo E.M."/>
            <person name="Wilson R.K."/>
            <person name="Felgner P.L."/>
            <person name="Bethony J."/>
            <person name="Hawdon J.M."/>
            <person name="Gasser R.B."/>
            <person name="Loukas A."/>
            <person name="Mitreva M."/>
        </authorList>
    </citation>
    <scope>NUCLEOTIDE SEQUENCE [LARGE SCALE GENOMIC DNA]</scope>
</reference>
<accession>W2T7B9</accession>
<keyword evidence="5" id="KW-0479">Metal-binding</keyword>
<feature type="disulfide bond" evidence="6">
    <location>
        <begin position="111"/>
        <end position="123"/>
    </location>
</feature>
<dbReference type="InterPro" id="IPR016090">
    <property type="entry name" value="PLA2-like_dom"/>
</dbReference>
<evidence type="ECO:0000256" key="1">
    <source>
        <dbReference type="ARBA" id="ARBA00004613"/>
    </source>
</evidence>
<evidence type="ECO:0000259" key="10">
    <source>
        <dbReference type="SMART" id="SM00085"/>
    </source>
</evidence>
<dbReference type="Proteomes" id="UP000053676">
    <property type="component" value="Unassembled WGS sequence"/>
</dbReference>